<keyword evidence="7 10" id="KW-1133">Transmembrane helix</keyword>
<keyword evidence="9" id="KW-0325">Glycoprotein</keyword>
<dbReference type="PANTHER" id="PTHR31030">
    <property type="entry name" value="PLASMA MEMBRANE FUSION PROTEIN PRM1"/>
    <property type="match status" value="1"/>
</dbReference>
<keyword evidence="6 10" id="KW-0184">Conjugation</keyword>
<evidence type="ECO:0000256" key="4">
    <source>
        <dbReference type="ARBA" id="ARBA00022475"/>
    </source>
</evidence>
<accession>A0AAF0F1T5</accession>
<feature type="transmembrane region" description="Helical" evidence="10">
    <location>
        <begin position="315"/>
        <end position="337"/>
    </location>
</feature>
<proteinExistence type="inferred from homology"/>
<sequence length="496" mass="52055">MRAAPGLVAVAAATAWYAYKGIAAVQRRAALATSLLADARASMEHACTSADAAVHTLRSLPGEVTWQMGEQSLHGIESTVRSLGRILVACLALAEMAFDLVCATYRSFFLCTVQLVVQGTLAVLDAATEAIADAVKAAGQALELVLRTLMNAAQGTADVATDTLNGVLGLFGQHIQAPQWSEPAAMQVLRNITLPPALVHPFQELSTQLPTVDSLRAATKDTFHLAVGNVQDNVNRSVAMVSLRMPPRAPIADAAPVCAQMDWALLDACRAAVRRAASMGYIAVALGALLAFGLSLCAYGLPAMRTSYPTYGRRVGAHFVSALGTPLVVFLLAAQLLHLGVVQVQLGSVHVLLQRIRELPTLPDVPWPLVQVGKDAADAANAQLGAAQDDINRALSDSVHHLVPGALDTLNAVLDLLSGTIRDLLGSTPMQGPVSQFAMCVVGNKIAAAEHALALLQSALHLTLPTLEAPTLPTTTLLQPVALTPHNFRATAWSLG</sequence>
<evidence type="ECO:0000256" key="9">
    <source>
        <dbReference type="ARBA" id="ARBA00023180"/>
    </source>
</evidence>
<evidence type="ECO:0000256" key="2">
    <source>
        <dbReference type="ARBA" id="ARBA00004651"/>
    </source>
</evidence>
<evidence type="ECO:0000313" key="12">
    <source>
        <dbReference type="Proteomes" id="UP001217754"/>
    </source>
</evidence>
<evidence type="ECO:0000313" key="11">
    <source>
        <dbReference type="EMBL" id="WFD41256.1"/>
    </source>
</evidence>
<dbReference type="PANTHER" id="PTHR31030:SF1">
    <property type="entry name" value="PLASMA MEMBRANE FUSION PROTEIN PRM1"/>
    <property type="match status" value="1"/>
</dbReference>
<dbReference type="AlphaFoldDB" id="A0AAF0F1T5"/>
<dbReference type="GO" id="GO:0032220">
    <property type="term" value="P:plasma membrane fusion involved in cytogamy"/>
    <property type="evidence" value="ECO:0007669"/>
    <property type="project" value="TreeGrafter"/>
</dbReference>
<dbReference type="InterPro" id="IPR026777">
    <property type="entry name" value="PRM1"/>
</dbReference>
<keyword evidence="12" id="KW-1185">Reference proteome</keyword>
<evidence type="ECO:0000256" key="8">
    <source>
        <dbReference type="ARBA" id="ARBA00023136"/>
    </source>
</evidence>
<dbReference type="GeneID" id="85227904"/>
<name>A0AAF0F1T5_9BASI</name>
<comment type="caution">
    <text evidence="10">Lacks conserved residue(s) required for the propagation of feature annotation.</text>
</comment>
<keyword evidence="5 10" id="KW-0812">Transmembrane</keyword>
<evidence type="ECO:0000256" key="5">
    <source>
        <dbReference type="ARBA" id="ARBA00022692"/>
    </source>
</evidence>
<evidence type="ECO:0000256" key="3">
    <source>
        <dbReference type="ARBA" id="ARBA00010780"/>
    </source>
</evidence>
<organism evidence="11 12">
    <name type="scientific">Malassezia japonica</name>
    <dbReference type="NCBI Taxonomy" id="223818"/>
    <lineage>
        <taxon>Eukaryota</taxon>
        <taxon>Fungi</taxon>
        <taxon>Dikarya</taxon>
        <taxon>Basidiomycota</taxon>
        <taxon>Ustilaginomycotina</taxon>
        <taxon>Malasseziomycetes</taxon>
        <taxon>Malasseziales</taxon>
        <taxon>Malasseziaceae</taxon>
        <taxon>Malassezia</taxon>
    </lineage>
</organism>
<evidence type="ECO:0000256" key="7">
    <source>
        <dbReference type="ARBA" id="ARBA00022989"/>
    </source>
</evidence>
<dbReference type="Proteomes" id="UP001217754">
    <property type="component" value="Chromosome 9"/>
</dbReference>
<feature type="transmembrane region" description="Helical" evidence="10">
    <location>
        <begin position="279"/>
        <end position="303"/>
    </location>
</feature>
<evidence type="ECO:0000256" key="6">
    <source>
        <dbReference type="ARBA" id="ARBA00022971"/>
    </source>
</evidence>
<dbReference type="RefSeq" id="XP_060124153.1">
    <property type="nucleotide sequence ID" value="XM_060268170.1"/>
</dbReference>
<keyword evidence="8 10" id="KW-0472">Membrane</keyword>
<dbReference type="EMBL" id="CP119966">
    <property type="protein sequence ID" value="WFD41256.1"/>
    <property type="molecule type" value="Genomic_DNA"/>
</dbReference>
<keyword evidence="4 10" id="KW-1003">Cell membrane</keyword>
<dbReference type="GO" id="GO:0005886">
    <property type="term" value="C:plasma membrane"/>
    <property type="evidence" value="ECO:0007669"/>
    <property type="project" value="UniProtKB-SubCell"/>
</dbReference>
<dbReference type="GO" id="GO:0043332">
    <property type="term" value="C:mating projection tip"/>
    <property type="evidence" value="ECO:0007669"/>
    <property type="project" value="UniProtKB-UniRule"/>
</dbReference>
<gene>
    <name evidence="11" type="primary">PRM1</name>
    <name evidence="11" type="ORF">MJAP1_004253</name>
</gene>
<evidence type="ECO:0000256" key="10">
    <source>
        <dbReference type="RuleBase" id="RU366035"/>
    </source>
</evidence>
<evidence type="ECO:0000256" key="1">
    <source>
        <dbReference type="ARBA" id="ARBA00002512"/>
    </source>
</evidence>
<comment type="function">
    <text evidence="1 10">Involved in cell fusion during mating by stabilizing the plasma membrane fusion event.</text>
</comment>
<protein>
    <recommendedName>
        <fullName evidence="10">Plasma membrane fusion protein PRM1</fullName>
    </recommendedName>
</protein>
<comment type="subcellular location">
    <subcellularLocation>
        <location evidence="2 10">Cell membrane</location>
        <topology evidence="2 10">Multi-pass membrane protein</topology>
    </subcellularLocation>
</comment>
<comment type="similarity">
    <text evidence="3 10">Belongs to the PRM1 family.</text>
</comment>
<reference evidence="11" key="1">
    <citation type="submission" date="2023-03" db="EMBL/GenBank/DDBJ databases">
        <title>Mating type loci evolution in Malassezia.</title>
        <authorList>
            <person name="Coelho M.A."/>
        </authorList>
    </citation>
    <scope>NUCLEOTIDE SEQUENCE</scope>
    <source>
        <strain evidence="11">CBS 9431</strain>
    </source>
</reference>